<feature type="transmembrane region" description="Helical" evidence="2">
    <location>
        <begin position="64"/>
        <end position="84"/>
    </location>
</feature>
<gene>
    <name evidence="3" type="ORF">Pla175_10200</name>
</gene>
<feature type="transmembrane region" description="Helical" evidence="2">
    <location>
        <begin position="130"/>
        <end position="155"/>
    </location>
</feature>
<dbReference type="OrthoDB" id="274797at2"/>
<name>A0A518D865_9BACT</name>
<evidence type="ECO:0000313" key="4">
    <source>
        <dbReference type="Proteomes" id="UP000317429"/>
    </source>
</evidence>
<keyword evidence="2" id="KW-0472">Membrane</keyword>
<dbReference type="Proteomes" id="UP000317429">
    <property type="component" value="Chromosome"/>
</dbReference>
<feature type="transmembrane region" description="Helical" evidence="2">
    <location>
        <begin position="36"/>
        <end position="58"/>
    </location>
</feature>
<evidence type="ECO:0000313" key="3">
    <source>
        <dbReference type="EMBL" id="QDU87654.1"/>
    </source>
</evidence>
<evidence type="ECO:0000256" key="1">
    <source>
        <dbReference type="SAM" id="MobiDB-lite"/>
    </source>
</evidence>
<sequence>MSPLEETPDRDGPVAPPARRERWRPPKDIYSVPRRFDLASMLIVATAYALLLTALKALGADEWLSLWMVVFVTWVGGAQVVLFRGDDPRKASWIAGAVFCGLTPAVYMAWGYWRGQLAVGPAFVATTMPAILSGAVLGYLTGGLAAGVFLLIDLVRHWMERSKRAE</sequence>
<feature type="compositionally biased region" description="Basic and acidic residues" evidence="1">
    <location>
        <begin position="7"/>
        <end position="21"/>
    </location>
</feature>
<keyword evidence="2" id="KW-0812">Transmembrane</keyword>
<proteinExistence type="predicted"/>
<keyword evidence="4" id="KW-1185">Reference proteome</keyword>
<dbReference type="AlphaFoldDB" id="A0A518D865"/>
<organism evidence="3 4">
    <name type="scientific">Pirellulimonas nuda</name>
    <dbReference type="NCBI Taxonomy" id="2528009"/>
    <lineage>
        <taxon>Bacteria</taxon>
        <taxon>Pseudomonadati</taxon>
        <taxon>Planctomycetota</taxon>
        <taxon>Planctomycetia</taxon>
        <taxon>Pirellulales</taxon>
        <taxon>Lacipirellulaceae</taxon>
        <taxon>Pirellulimonas</taxon>
    </lineage>
</organism>
<keyword evidence="2" id="KW-1133">Transmembrane helix</keyword>
<protein>
    <submittedName>
        <fullName evidence="3">Uncharacterized protein</fullName>
    </submittedName>
</protein>
<dbReference type="EMBL" id="CP036291">
    <property type="protein sequence ID" value="QDU87654.1"/>
    <property type="molecule type" value="Genomic_DNA"/>
</dbReference>
<reference evidence="3 4" key="1">
    <citation type="submission" date="2019-02" db="EMBL/GenBank/DDBJ databases">
        <title>Deep-cultivation of Planctomycetes and their phenomic and genomic characterization uncovers novel biology.</title>
        <authorList>
            <person name="Wiegand S."/>
            <person name="Jogler M."/>
            <person name="Boedeker C."/>
            <person name="Pinto D."/>
            <person name="Vollmers J."/>
            <person name="Rivas-Marin E."/>
            <person name="Kohn T."/>
            <person name="Peeters S.H."/>
            <person name="Heuer A."/>
            <person name="Rast P."/>
            <person name="Oberbeckmann S."/>
            <person name="Bunk B."/>
            <person name="Jeske O."/>
            <person name="Meyerdierks A."/>
            <person name="Storesund J.E."/>
            <person name="Kallscheuer N."/>
            <person name="Luecker S."/>
            <person name="Lage O.M."/>
            <person name="Pohl T."/>
            <person name="Merkel B.J."/>
            <person name="Hornburger P."/>
            <person name="Mueller R.-W."/>
            <person name="Bruemmer F."/>
            <person name="Labrenz M."/>
            <person name="Spormann A.M."/>
            <person name="Op den Camp H."/>
            <person name="Overmann J."/>
            <person name="Amann R."/>
            <person name="Jetten M.S.M."/>
            <person name="Mascher T."/>
            <person name="Medema M.H."/>
            <person name="Devos D.P."/>
            <person name="Kaster A.-K."/>
            <person name="Ovreas L."/>
            <person name="Rohde M."/>
            <person name="Galperin M.Y."/>
            <person name="Jogler C."/>
        </authorList>
    </citation>
    <scope>NUCLEOTIDE SEQUENCE [LARGE SCALE GENOMIC DNA]</scope>
    <source>
        <strain evidence="3 4">Pla175</strain>
    </source>
</reference>
<evidence type="ECO:0000256" key="2">
    <source>
        <dbReference type="SAM" id="Phobius"/>
    </source>
</evidence>
<feature type="region of interest" description="Disordered" evidence="1">
    <location>
        <begin position="1"/>
        <end position="21"/>
    </location>
</feature>
<feature type="transmembrane region" description="Helical" evidence="2">
    <location>
        <begin position="91"/>
        <end position="110"/>
    </location>
</feature>
<dbReference type="RefSeq" id="WP_145281741.1">
    <property type="nucleotide sequence ID" value="NZ_CP036291.1"/>
</dbReference>
<dbReference type="KEGG" id="pnd:Pla175_10200"/>
<accession>A0A518D865</accession>